<proteinExistence type="predicted"/>
<gene>
    <name evidence="4" type="ORF">GYMLUDRAFT_245403</name>
</gene>
<dbReference type="AlphaFoldDB" id="A0A0D0CA39"/>
<dbReference type="InterPro" id="IPR036322">
    <property type="entry name" value="WD40_repeat_dom_sf"/>
</dbReference>
<feature type="non-terminal residue" evidence="4">
    <location>
        <position position="161"/>
    </location>
</feature>
<dbReference type="InterPro" id="IPR019775">
    <property type="entry name" value="WD40_repeat_CS"/>
</dbReference>
<dbReference type="GO" id="GO:1990234">
    <property type="term" value="C:transferase complex"/>
    <property type="evidence" value="ECO:0007669"/>
    <property type="project" value="UniProtKB-ARBA"/>
</dbReference>
<evidence type="ECO:0000313" key="4">
    <source>
        <dbReference type="EMBL" id="KIK59334.1"/>
    </source>
</evidence>
<dbReference type="PANTHER" id="PTHR22847:SF637">
    <property type="entry name" value="WD REPEAT DOMAIN 5B"/>
    <property type="match status" value="1"/>
</dbReference>
<keyword evidence="5" id="KW-1185">Reference proteome</keyword>
<evidence type="ECO:0000256" key="2">
    <source>
        <dbReference type="ARBA" id="ARBA00022737"/>
    </source>
</evidence>
<dbReference type="Pfam" id="PF00400">
    <property type="entry name" value="WD40"/>
    <property type="match status" value="3"/>
</dbReference>
<dbReference type="EMBL" id="KN834780">
    <property type="protein sequence ID" value="KIK59334.1"/>
    <property type="molecule type" value="Genomic_DNA"/>
</dbReference>
<keyword evidence="2" id="KW-0677">Repeat</keyword>
<sequence>AFSPDGTRIVSGSDDRTVRIWDATTGTQIGNPLHGHDDSVQSVAFSPDGTRIVSGSDDRTVRVWDVTTGTQIGDSHHNDDVWSVAFLPDNTRSQSGLVNTRARIWNILNGCNGNLSSLRFNESSQCKSKLDSIIAWLDSSIPYPFSSYLDSSSLPQESMDS</sequence>
<evidence type="ECO:0000256" key="3">
    <source>
        <dbReference type="PROSITE-ProRule" id="PRU00221"/>
    </source>
</evidence>
<feature type="repeat" description="WD" evidence="3">
    <location>
        <begin position="1"/>
        <end position="31"/>
    </location>
</feature>
<keyword evidence="1 3" id="KW-0853">WD repeat</keyword>
<dbReference type="SUPFAM" id="SSF50978">
    <property type="entry name" value="WD40 repeat-like"/>
    <property type="match status" value="1"/>
</dbReference>
<dbReference type="Gene3D" id="2.130.10.10">
    <property type="entry name" value="YVTN repeat-like/Quinoprotein amine dehydrogenase"/>
    <property type="match status" value="1"/>
</dbReference>
<protein>
    <recommendedName>
        <fullName evidence="6">WD40 repeat-like protein</fullName>
    </recommendedName>
</protein>
<dbReference type="Proteomes" id="UP000053593">
    <property type="component" value="Unassembled WGS sequence"/>
</dbReference>
<dbReference type="InterPro" id="IPR020472">
    <property type="entry name" value="WD40_PAC1"/>
</dbReference>
<dbReference type="InterPro" id="IPR015943">
    <property type="entry name" value="WD40/YVTN_repeat-like_dom_sf"/>
</dbReference>
<dbReference type="HOGENOM" id="CLU_1647745_0_0_1"/>
<reference evidence="4 5" key="1">
    <citation type="submission" date="2014-04" db="EMBL/GenBank/DDBJ databases">
        <title>Evolutionary Origins and Diversification of the Mycorrhizal Mutualists.</title>
        <authorList>
            <consortium name="DOE Joint Genome Institute"/>
            <consortium name="Mycorrhizal Genomics Consortium"/>
            <person name="Kohler A."/>
            <person name="Kuo A."/>
            <person name="Nagy L.G."/>
            <person name="Floudas D."/>
            <person name="Copeland A."/>
            <person name="Barry K.W."/>
            <person name="Cichocki N."/>
            <person name="Veneault-Fourrey C."/>
            <person name="LaButti K."/>
            <person name="Lindquist E.A."/>
            <person name="Lipzen A."/>
            <person name="Lundell T."/>
            <person name="Morin E."/>
            <person name="Murat C."/>
            <person name="Riley R."/>
            <person name="Ohm R."/>
            <person name="Sun H."/>
            <person name="Tunlid A."/>
            <person name="Henrissat B."/>
            <person name="Grigoriev I.V."/>
            <person name="Hibbett D.S."/>
            <person name="Martin F."/>
        </authorList>
    </citation>
    <scope>NUCLEOTIDE SEQUENCE [LARGE SCALE GENOMIC DNA]</scope>
    <source>
        <strain evidence="4 5">FD-317 M1</strain>
    </source>
</reference>
<dbReference type="PANTHER" id="PTHR22847">
    <property type="entry name" value="WD40 REPEAT PROTEIN"/>
    <property type="match status" value="1"/>
</dbReference>
<dbReference type="InterPro" id="IPR001680">
    <property type="entry name" value="WD40_rpt"/>
</dbReference>
<evidence type="ECO:0008006" key="6">
    <source>
        <dbReference type="Google" id="ProtNLM"/>
    </source>
</evidence>
<organism evidence="4 5">
    <name type="scientific">Collybiopsis luxurians FD-317 M1</name>
    <dbReference type="NCBI Taxonomy" id="944289"/>
    <lineage>
        <taxon>Eukaryota</taxon>
        <taxon>Fungi</taxon>
        <taxon>Dikarya</taxon>
        <taxon>Basidiomycota</taxon>
        <taxon>Agaricomycotina</taxon>
        <taxon>Agaricomycetes</taxon>
        <taxon>Agaricomycetidae</taxon>
        <taxon>Agaricales</taxon>
        <taxon>Marasmiineae</taxon>
        <taxon>Omphalotaceae</taxon>
        <taxon>Collybiopsis</taxon>
        <taxon>Collybiopsis luxurians</taxon>
    </lineage>
</organism>
<feature type="repeat" description="WD" evidence="3">
    <location>
        <begin position="33"/>
        <end position="74"/>
    </location>
</feature>
<dbReference type="PROSITE" id="PS00678">
    <property type="entry name" value="WD_REPEATS_1"/>
    <property type="match status" value="2"/>
</dbReference>
<dbReference type="PROSITE" id="PS50082">
    <property type="entry name" value="WD_REPEATS_2"/>
    <property type="match status" value="2"/>
</dbReference>
<evidence type="ECO:0000313" key="5">
    <source>
        <dbReference type="Proteomes" id="UP000053593"/>
    </source>
</evidence>
<dbReference type="PROSITE" id="PS50294">
    <property type="entry name" value="WD_REPEATS_REGION"/>
    <property type="match status" value="2"/>
</dbReference>
<accession>A0A0D0CA39</accession>
<name>A0A0D0CA39_9AGAR</name>
<dbReference type="SMART" id="SM00320">
    <property type="entry name" value="WD40"/>
    <property type="match status" value="3"/>
</dbReference>
<evidence type="ECO:0000256" key="1">
    <source>
        <dbReference type="ARBA" id="ARBA00022574"/>
    </source>
</evidence>
<dbReference type="PRINTS" id="PR00320">
    <property type="entry name" value="GPROTEINBRPT"/>
</dbReference>
<dbReference type="OrthoDB" id="2615105at2759"/>